<evidence type="ECO:0000256" key="2">
    <source>
        <dbReference type="PROSITE-ProRule" id="PRU00335"/>
    </source>
</evidence>
<dbReference type="SUPFAM" id="SSF46689">
    <property type="entry name" value="Homeodomain-like"/>
    <property type="match status" value="1"/>
</dbReference>
<feature type="DNA-binding region" description="H-T-H motif" evidence="2">
    <location>
        <begin position="31"/>
        <end position="50"/>
    </location>
</feature>
<comment type="caution">
    <text evidence="4">The sequence shown here is derived from an EMBL/GenBank/DDBJ whole genome shotgun (WGS) entry which is preliminary data.</text>
</comment>
<dbReference type="InterPro" id="IPR023772">
    <property type="entry name" value="DNA-bd_HTH_TetR-type_CS"/>
</dbReference>
<dbReference type="GO" id="GO:0003677">
    <property type="term" value="F:DNA binding"/>
    <property type="evidence" value="ECO:0007669"/>
    <property type="project" value="UniProtKB-UniRule"/>
</dbReference>
<dbReference type="PRINTS" id="PR00455">
    <property type="entry name" value="HTHTETR"/>
</dbReference>
<dbReference type="PROSITE" id="PS01081">
    <property type="entry name" value="HTH_TETR_1"/>
    <property type="match status" value="1"/>
</dbReference>
<name>A0A2T1LY03_9CHRO</name>
<dbReference type="Proteomes" id="UP000239001">
    <property type="component" value="Unassembled WGS sequence"/>
</dbReference>
<gene>
    <name evidence="4" type="ORF">C7H19_11150</name>
</gene>
<accession>A0A2T1LY03</accession>
<sequence>MPKIVDTEQYKKELLQKSFDLFAQKGYAALTTRELAQELGVSTGTLYHYFPSKAALFEQLVEELCQQDVVKATVEIKKAKTLTAKLEALGKFMETQQTNCIKQMFLWIEYCQQQEKEQGEKTQFFERIDERYHQAVIDVIGVKDPAIAWLVLTMINGLIIEKLWGNSHVSLTEHLKLLGELITAHEEKKYD</sequence>
<dbReference type="InterPro" id="IPR001647">
    <property type="entry name" value="HTH_TetR"/>
</dbReference>
<evidence type="ECO:0000256" key="1">
    <source>
        <dbReference type="ARBA" id="ARBA00023125"/>
    </source>
</evidence>
<reference evidence="4 5" key="1">
    <citation type="submission" date="2018-03" db="EMBL/GenBank/DDBJ databases">
        <title>The ancient ancestry and fast evolution of plastids.</title>
        <authorList>
            <person name="Moore K.R."/>
            <person name="Magnabosco C."/>
            <person name="Momper L."/>
            <person name="Gold D.A."/>
            <person name="Bosak T."/>
            <person name="Fournier G.P."/>
        </authorList>
    </citation>
    <scope>NUCLEOTIDE SEQUENCE [LARGE SCALE GENOMIC DNA]</scope>
    <source>
        <strain evidence="4 5">CCALA 016</strain>
    </source>
</reference>
<dbReference type="RefSeq" id="WP_106456955.1">
    <property type="nucleotide sequence ID" value="NZ_PXOH01000010.1"/>
</dbReference>
<evidence type="ECO:0000313" key="5">
    <source>
        <dbReference type="Proteomes" id="UP000239001"/>
    </source>
</evidence>
<organism evidence="4 5">
    <name type="scientific">Aphanothece hegewaldii CCALA 016</name>
    <dbReference type="NCBI Taxonomy" id="2107694"/>
    <lineage>
        <taxon>Bacteria</taxon>
        <taxon>Bacillati</taxon>
        <taxon>Cyanobacteriota</taxon>
        <taxon>Cyanophyceae</taxon>
        <taxon>Oscillatoriophycideae</taxon>
        <taxon>Chroococcales</taxon>
        <taxon>Aphanothecaceae</taxon>
        <taxon>Aphanothece</taxon>
    </lineage>
</organism>
<keyword evidence="5" id="KW-1185">Reference proteome</keyword>
<dbReference type="PANTHER" id="PTHR43479">
    <property type="entry name" value="ACREF/ENVCD OPERON REPRESSOR-RELATED"/>
    <property type="match status" value="1"/>
</dbReference>
<dbReference type="Pfam" id="PF00440">
    <property type="entry name" value="TetR_N"/>
    <property type="match status" value="1"/>
</dbReference>
<dbReference type="InterPro" id="IPR050624">
    <property type="entry name" value="HTH-type_Tx_Regulator"/>
</dbReference>
<proteinExistence type="predicted"/>
<dbReference type="PROSITE" id="PS50977">
    <property type="entry name" value="HTH_TETR_2"/>
    <property type="match status" value="1"/>
</dbReference>
<evidence type="ECO:0000313" key="4">
    <source>
        <dbReference type="EMBL" id="PSF37267.1"/>
    </source>
</evidence>
<evidence type="ECO:0000259" key="3">
    <source>
        <dbReference type="PROSITE" id="PS50977"/>
    </source>
</evidence>
<protein>
    <submittedName>
        <fullName evidence="4">TetR family transcriptional regulator</fullName>
    </submittedName>
</protein>
<dbReference type="Gene3D" id="1.10.357.10">
    <property type="entry name" value="Tetracycline Repressor, domain 2"/>
    <property type="match status" value="1"/>
</dbReference>
<keyword evidence="1 2" id="KW-0238">DNA-binding</keyword>
<dbReference type="InterPro" id="IPR009057">
    <property type="entry name" value="Homeodomain-like_sf"/>
</dbReference>
<dbReference type="EMBL" id="PXOH01000010">
    <property type="protein sequence ID" value="PSF37267.1"/>
    <property type="molecule type" value="Genomic_DNA"/>
</dbReference>
<feature type="domain" description="HTH tetR-type" evidence="3">
    <location>
        <begin position="8"/>
        <end position="68"/>
    </location>
</feature>
<dbReference type="OrthoDB" id="9780939at2"/>
<dbReference type="PANTHER" id="PTHR43479:SF11">
    <property type="entry name" value="ACREF_ENVCD OPERON REPRESSOR-RELATED"/>
    <property type="match status" value="1"/>
</dbReference>
<dbReference type="AlphaFoldDB" id="A0A2T1LY03"/>
<reference evidence="4 5" key="2">
    <citation type="submission" date="2018-03" db="EMBL/GenBank/DDBJ databases">
        <authorList>
            <person name="Keele B.F."/>
        </authorList>
    </citation>
    <scope>NUCLEOTIDE SEQUENCE [LARGE SCALE GENOMIC DNA]</scope>
    <source>
        <strain evidence="4 5">CCALA 016</strain>
    </source>
</reference>